<name>A0AAD4LZA6_9AGAM</name>
<evidence type="ECO:0000313" key="3">
    <source>
        <dbReference type="Proteomes" id="UP001203297"/>
    </source>
</evidence>
<comment type="caution">
    <text evidence="2">The sequence shown here is derived from an EMBL/GenBank/DDBJ whole genome shotgun (WGS) entry which is preliminary data.</text>
</comment>
<protein>
    <recommendedName>
        <fullName evidence="4">Secreted protein</fullName>
    </recommendedName>
</protein>
<reference evidence="2" key="1">
    <citation type="journal article" date="2022" name="New Phytol.">
        <title>Evolutionary transition to the ectomycorrhizal habit in the genomes of a hyperdiverse lineage of mushroom-forming fungi.</title>
        <authorList>
            <person name="Looney B."/>
            <person name="Miyauchi S."/>
            <person name="Morin E."/>
            <person name="Drula E."/>
            <person name="Courty P.E."/>
            <person name="Kohler A."/>
            <person name="Kuo A."/>
            <person name="LaButti K."/>
            <person name="Pangilinan J."/>
            <person name="Lipzen A."/>
            <person name="Riley R."/>
            <person name="Andreopoulos W."/>
            <person name="He G."/>
            <person name="Johnson J."/>
            <person name="Nolan M."/>
            <person name="Tritt A."/>
            <person name="Barry K.W."/>
            <person name="Grigoriev I.V."/>
            <person name="Nagy L.G."/>
            <person name="Hibbett D."/>
            <person name="Henrissat B."/>
            <person name="Matheny P.B."/>
            <person name="Labbe J."/>
            <person name="Martin F.M."/>
        </authorList>
    </citation>
    <scope>NUCLEOTIDE SEQUENCE</scope>
    <source>
        <strain evidence="2">BPL690</strain>
    </source>
</reference>
<feature type="chain" id="PRO_5042101499" description="Secreted protein" evidence="1">
    <location>
        <begin position="26"/>
        <end position="63"/>
    </location>
</feature>
<dbReference type="EMBL" id="WTXG01000052">
    <property type="protein sequence ID" value="KAI0296070.1"/>
    <property type="molecule type" value="Genomic_DNA"/>
</dbReference>
<organism evidence="2 3">
    <name type="scientific">Multifurca ochricompacta</name>
    <dbReference type="NCBI Taxonomy" id="376703"/>
    <lineage>
        <taxon>Eukaryota</taxon>
        <taxon>Fungi</taxon>
        <taxon>Dikarya</taxon>
        <taxon>Basidiomycota</taxon>
        <taxon>Agaricomycotina</taxon>
        <taxon>Agaricomycetes</taxon>
        <taxon>Russulales</taxon>
        <taxon>Russulaceae</taxon>
        <taxon>Multifurca</taxon>
    </lineage>
</organism>
<evidence type="ECO:0008006" key="4">
    <source>
        <dbReference type="Google" id="ProtNLM"/>
    </source>
</evidence>
<feature type="signal peptide" evidence="1">
    <location>
        <begin position="1"/>
        <end position="25"/>
    </location>
</feature>
<gene>
    <name evidence="2" type="ORF">B0F90DRAFT_1747723</name>
</gene>
<dbReference type="AlphaFoldDB" id="A0AAD4LZA6"/>
<dbReference type="Proteomes" id="UP001203297">
    <property type="component" value="Unassembled WGS sequence"/>
</dbReference>
<evidence type="ECO:0000313" key="2">
    <source>
        <dbReference type="EMBL" id="KAI0296070.1"/>
    </source>
</evidence>
<evidence type="ECO:0000256" key="1">
    <source>
        <dbReference type="SAM" id="SignalP"/>
    </source>
</evidence>
<keyword evidence="1" id="KW-0732">Signal</keyword>
<proteinExistence type="predicted"/>
<sequence length="63" mass="7226">MCVAWRGVYFSFFFFFLARPHTGSSGSIAGRGWLAWHPCALRVVHEGKLTTRARARERESLLK</sequence>
<keyword evidence="3" id="KW-1185">Reference proteome</keyword>
<accession>A0AAD4LZA6</accession>